<evidence type="ECO:0000259" key="1">
    <source>
        <dbReference type="PROSITE" id="PS50164"/>
    </source>
</evidence>
<dbReference type="AlphaFoldDB" id="A0A0F9RNA4"/>
<accession>A0A0F9RNA4</accession>
<organism evidence="2">
    <name type="scientific">marine sediment metagenome</name>
    <dbReference type="NCBI Taxonomy" id="412755"/>
    <lineage>
        <taxon>unclassified sequences</taxon>
        <taxon>metagenomes</taxon>
        <taxon>ecological metagenomes</taxon>
    </lineage>
</organism>
<name>A0A0F9RNA4_9ZZZZ</name>
<sequence>MKEYLMPIKLAPGVRDNNYFVYVLENPFNNTIFYIGYTGNLKDRFRSHVRKTPSSIEGKARATLIMSIHRAGEEITMTAVKSYSYRGLAMKFESTMIYEAYDRNEPLLNAPSKHLQSNLEWHLNSIPS</sequence>
<reference evidence="2" key="1">
    <citation type="journal article" date="2015" name="Nature">
        <title>Complex archaea that bridge the gap between prokaryotes and eukaryotes.</title>
        <authorList>
            <person name="Spang A."/>
            <person name="Saw J.H."/>
            <person name="Jorgensen S.L."/>
            <person name="Zaremba-Niedzwiedzka K."/>
            <person name="Martijn J."/>
            <person name="Lind A.E."/>
            <person name="van Eijk R."/>
            <person name="Schleper C."/>
            <person name="Guy L."/>
            <person name="Ettema T.J."/>
        </authorList>
    </citation>
    <scope>NUCLEOTIDE SEQUENCE</scope>
</reference>
<proteinExistence type="predicted"/>
<dbReference type="Gene3D" id="3.40.1440.10">
    <property type="entry name" value="GIY-YIG endonuclease"/>
    <property type="match status" value="1"/>
</dbReference>
<dbReference type="InterPro" id="IPR000305">
    <property type="entry name" value="GIY-YIG_endonuc"/>
</dbReference>
<dbReference type="InterPro" id="IPR035901">
    <property type="entry name" value="GIY-YIG_endonuc_sf"/>
</dbReference>
<dbReference type="EMBL" id="LAZR01002719">
    <property type="protein sequence ID" value="KKN26431.1"/>
    <property type="molecule type" value="Genomic_DNA"/>
</dbReference>
<dbReference type="SUPFAM" id="SSF82771">
    <property type="entry name" value="GIY-YIG endonuclease"/>
    <property type="match status" value="1"/>
</dbReference>
<evidence type="ECO:0000313" key="2">
    <source>
        <dbReference type="EMBL" id="KKN26431.1"/>
    </source>
</evidence>
<feature type="domain" description="GIY-YIG" evidence="1">
    <location>
        <begin position="17"/>
        <end position="110"/>
    </location>
</feature>
<dbReference type="Pfam" id="PF01541">
    <property type="entry name" value="GIY-YIG"/>
    <property type="match status" value="1"/>
</dbReference>
<protein>
    <recommendedName>
        <fullName evidence="1">GIY-YIG domain-containing protein</fullName>
    </recommendedName>
</protein>
<comment type="caution">
    <text evidence="2">The sequence shown here is derived from an EMBL/GenBank/DDBJ whole genome shotgun (WGS) entry which is preliminary data.</text>
</comment>
<gene>
    <name evidence="2" type="ORF">LCGC14_0874800</name>
</gene>
<dbReference type="PROSITE" id="PS50164">
    <property type="entry name" value="GIY_YIG"/>
    <property type="match status" value="1"/>
</dbReference>